<dbReference type="AlphaFoldDB" id="A0A0A7KH42"/>
<reference evidence="2" key="1">
    <citation type="submission" date="2014-11" db="EMBL/GenBank/DDBJ databases">
        <title>Hymenobacter sp. DG25B genome submission.</title>
        <authorList>
            <person name="Jung H.-Y."/>
            <person name="Kim M.K."/>
            <person name="Srinivasan S."/>
            <person name="Lim S."/>
        </authorList>
    </citation>
    <scope>NUCLEOTIDE SEQUENCE [LARGE SCALE GENOMIC DNA]</scope>
    <source>
        <strain evidence="2">DY59</strain>
    </source>
</reference>
<dbReference type="HOGENOM" id="CLU_061172_0_0_0"/>
<name>A0A0A7KH42_9DEIO</name>
<dbReference type="GO" id="GO:0016773">
    <property type="term" value="F:phosphotransferase activity, alcohol group as acceptor"/>
    <property type="evidence" value="ECO:0007669"/>
    <property type="project" value="InterPro"/>
</dbReference>
<dbReference type="SUPFAM" id="SSF56112">
    <property type="entry name" value="Protein kinase-like (PK-like)"/>
    <property type="match status" value="1"/>
</dbReference>
<sequence>MQTEAVNFAPHLARWNLQPDGEAIHTPSSDLLPVRAGERAAMLKLAHAPEERRGNAVMVWWAGRGAAQVYAHDGAALLMERLDVRPSLLDMAAAGQDDEATRILCQAAARLPRARPWPELPMLRRWFRSLETVAPAAGGVFATALSTAHALLDAPQEVGVLHGDIHHQNLLHRPARGWLFIDPKGILGERGFDYANILCNPDLETVAAPGRLVRQAHIISKTATLELGRVLRWTLAYAGLSAAWHLEDGEDELARTTLEVARIAAGELGLPG</sequence>
<accession>A0A0A7KH42</accession>
<proteinExistence type="predicted"/>
<evidence type="ECO:0008006" key="3">
    <source>
        <dbReference type="Google" id="ProtNLM"/>
    </source>
</evidence>
<evidence type="ECO:0000313" key="2">
    <source>
        <dbReference type="Proteomes" id="UP000030634"/>
    </source>
</evidence>
<dbReference type="InterPro" id="IPR011009">
    <property type="entry name" value="Kinase-like_dom_sf"/>
</dbReference>
<dbReference type="Proteomes" id="UP000030634">
    <property type="component" value="Chromosome"/>
</dbReference>
<evidence type="ECO:0000313" key="1">
    <source>
        <dbReference type="EMBL" id="AIZ44554.1"/>
    </source>
</evidence>
<dbReference type="Pfam" id="PF04655">
    <property type="entry name" value="APH_6_hur"/>
    <property type="match status" value="1"/>
</dbReference>
<dbReference type="EMBL" id="CP010028">
    <property type="protein sequence ID" value="AIZ44554.1"/>
    <property type="molecule type" value="Genomic_DNA"/>
</dbReference>
<dbReference type="STRING" id="1182571.QR90_04785"/>
<dbReference type="KEGG" id="dsw:QR90_04785"/>
<organism evidence="1 2">
    <name type="scientific">Deinococcus radiopugnans</name>
    <dbReference type="NCBI Taxonomy" id="57497"/>
    <lineage>
        <taxon>Bacteria</taxon>
        <taxon>Thermotogati</taxon>
        <taxon>Deinococcota</taxon>
        <taxon>Deinococci</taxon>
        <taxon>Deinococcales</taxon>
        <taxon>Deinococcaceae</taxon>
        <taxon>Deinococcus</taxon>
    </lineage>
</organism>
<gene>
    <name evidence="1" type="ORF">QR90_04785</name>
</gene>
<protein>
    <recommendedName>
        <fullName evidence="3">Streptomycin 6-kinase</fullName>
    </recommendedName>
</protein>
<dbReference type="GO" id="GO:0019748">
    <property type="term" value="P:secondary metabolic process"/>
    <property type="evidence" value="ECO:0007669"/>
    <property type="project" value="InterPro"/>
</dbReference>
<dbReference type="InterPro" id="IPR006748">
    <property type="entry name" value="NH2Glyco/OHUrea_AB-resist_kin"/>
</dbReference>